<accession>A0A4W2HSF9</accession>
<evidence type="ECO:0000313" key="6">
    <source>
        <dbReference type="Ensembl" id="ENSBIXP00005032990.1"/>
    </source>
</evidence>
<dbReference type="GO" id="GO:0000151">
    <property type="term" value="C:ubiquitin ligase complex"/>
    <property type="evidence" value="ECO:0007669"/>
    <property type="project" value="TreeGrafter"/>
</dbReference>
<evidence type="ECO:0000313" key="8">
    <source>
        <dbReference type="Proteomes" id="UP000429181"/>
    </source>
</evidence>
<evidence type="ECO:0000313" key="7">
    <source>
        <dbReference type="Proteomes" id="UP000314981"/>
    </source>
</evidence>
<keyword evidence="2 4" id="KW-0863">Zinc-finger</keyword>
<dbReference type="Ensembl" id="ENSBIXT00000004928.1">
    <property type="protein sequence ID" value="ENSBIXP00000005854.1"/>
    <property type="gene ID" value="ENSBIXG00000011996.1"/>
</dbReference>
<keyword evidence="7" id="KW-1185">Reference proteome</keyword>
<dbReference type="InterPro" id="IPR001841">
    <property type="entry name" value="Znf_RING"/>
</dbReference>
<sequence length="85" mass="9598">MYHCHSPPRDVYGRDGCETKTTECAVCLMDLVPGDLIRPLPCKHVYHLDCINQWLTRSFTCPLCRGPADAAQPLFEDALEPRPLV</sequence>
<dbReference type="OMA" id="QYEVMSG"/>
<dbReference type="Ensembl" id="ENSBIXT00005016146.1">
    <property type="protein sequence ID" value="ENSBIXP00005032990.1"/>
    <property type="gene ID" value="ENSBIXG00005013619.1"/>
</dbReference>
<dbReference type="GeneTree" id="ENSGT00730000110988"/>
<feature type="domain" description="RING-type" evidence="5">
    <location>
        <begin position="24"/>
        <end position="65"/>
    </location>
</feature>
<proteinExistence type="predicted"/>
<keyword evidence="3" id="KW-0862">Zinc</keyword>
<dbReference type="InterPro" id="IPR013083">
    <property type="entry name" value="Znf_RING/FYVE/PHD"/>
</dbReference>
<keyword evidence="1" id="KW-0479">Metal-binding</keyword>
<evidence type="ECO:0000259" key="5">
    <source>
        <dbReference type="PROSITE" id="PS50089"/>
    </source>
</evidence>
<dbReference type="InterPro" id="IPR052804">
    <property type="entry name" value="UEC_component"/>
</dbReference>
<protein>
    <recommendedName>
        <fullName evidence="5">RING-type domain-containing protein</fullName>
    </recommendedName>
</protein>
<dbReference type="SMART" id="SM00184">
    <property type="entry name" value="RING"/>
    <property type="match status" value="1"/>
</dbReference>
<dbReference type="Gene3D" id="3.30.40.10">
    <property type="entry name" value="Zinc/RING finger domain, C3HC4 (zinc finger)"/>
    <property type="match status" value="1"/>
</dbReference>
<dbReference type="Proteomes" id="UP000429181">
    <property type="component" value="Chromosome 1"/>
</dbReference>
<reference evidence="7 8" key="1">
    <citation type="submission" date="2018-11" db="EMBL/GenBank/DDBJ databases">
        <title>Haplotype-resolved cattle genomes.</title>
        <authorList>
            <person name="Low W.Y."/>
            <person name="Tearle R."/>
            <person name="Bickhart D.M."/>
            <person name="Rosen B.D."/>
            <person name="Koren S."/>
            <person name="Rhie A."/>
            <person name="Hiendleder S."/>
            <person name="Phillippy A.M."/>
            <person name="Smith T.P.L."/>
            <person name="Williams J.L."/>
        </authorList>
    </citation>
    <scope>NUCLEOTIDE SEQUENCE [LARGE SCALE GENOMIC DNA]</scope>
</reference>
<dbReference type="Pfam" id="PF13639">
    <property type="entry name" value="zf-RING_2"/>
    <property type="match status" value="1"/>
</dbReference>
<dbReference type="PANTHER" id="PTHR46359:SF1">
    <property type="entry name" value="RING FINGER PROTEIN 11"/>
    <property type="match status" value="1"/>
</dbReference>
<reference evidence="6" key="2">
    <citation type="submission" date="2025-05" db="UniProtKB">
        <authorList>
            <consortium name="Ensembl"/>
        </authorList>
    </citation>
    <scope>IDENTIFICATION</scope>
</reference>
<dbReference type="SUPFAM" id="SSF57850">
    <property type="entry name" value="RING/U-box"/>
    <property type="match status" value="1"/>
</dbReference>
<organism evidence="6 8">
    <name type="scientific">Bos indicus x Bos taurus</name>
    <name type="common">Hybrid cattle</name>
    <dbReference type="NCBI Taxonomy" id="30522"/>
    <lineage>
        <taxon>Eukaryota</taxon>
        <taxon>Metazoa</taxon>
        <taxon>Chordata</taxon>
        <taxon>Craniata</taxon>
        <taxon>Vertebrata</taxon>
        <taxon>Euteleostomi</taxon>
        <taxon>Mammalia</taxon>
        <taxon>Eutheria</taxon>
        <taxon>Laurasiatheria</taxon>
        <taxon>Artiodactyla</taxon>
        <taxon>Ruminantia</taxon>
        <taxon>Pecora</taxon>
        <taxon>Bovidae</taxon>
        <taxon>Bovinae</taxon>
        <taxon>Bos</taxon>
    </lineage>
</organism>
<evidence type="ECO:0000256" key="2">
    <source>
        <dbReference type="ARBA" id="ARBA00022771"/>
    </source>
</evidence>
<dbReference type="GO" id="GO:0008270">
    <property type="term" value="F:zinc ion binding"/>
    <property type="evidence" value="ECO:0007669"/>
    <property type="project" value="UniProtKB-KW"/>
</dbReference>
<name>A0A4W2HSF9_BOBOX</name>
<dbReference type="AlphaFoldDB" id="A0A4W2HSF9"/>
<dbReference type="STRING" id="30522.A0A4W2HSF9"/>
<dbReference type="PROSITE" id="PS50089">
    <property type="entry name" value="ZF_RING_2"/>
    <property type="match status" value="1"/>
</dbReference>
<evidence type="ECO:0000256" key="4">
    <source>
        <dbReference type="PROSITE-ProRule" id="PRU00175"/>
    </source>
</evidence>
<dbReference type="GO" id="GO:0061630">
    <property type="term" value="F:ubiquitin protein ligase activity"/>
    <property type="evidence" value="ECO:0007669"/>
    <property type="project" value="TreeGrafter"/>
</dbReference>
<dbReference type="Proteomes" id="UP000314981">
    <property type="component" value="Unassembled WGS sequence"/>
</dbReference>
<dbReference type="PANTHER" id="PTHR46359">
    <property type="entry name" value="GEO07743P1"/>
    <property type="match status" value="1"/>
</dbReference>
<dbReference type="SMR" id="A0A4W2HSF9"/>
<evidence type="ECO:0000256" key="1">
    <source>
        <dbReference type="ARBA" id="ARBA00022723"/>
    </source>
</evidence>
<dbReference type="GO" id="GO:0006511">
    <property type="term" value="P:ubiquitin-dependent protein catabolic process"/>
    <property type="evidence" value="ECO:0007669"/>
    <property type="project" value="TreeGrafter"/>
</dbReference>
<evidence type="ECO:0000256" key="3">
    <source>
        <dbReference type="ARBA" id="ARBA00022833"/>
    </source>
</evidence>